<proteinExistence type="predicted"/>
<dbReference type="EMBL" id="CAJVPP010000864">
    <property type="protein sequence ID" value="CAG8518020.1"/>
    <property type="molecule type" value="Genomic_DNA"/>
</dbReference>
<sequence length="54" mass="6246">KFSESVVLPMEFIMRVCFSYFIVGINKHTVKLSTIEEVSNSMVELNGDDDRYVK</sequence>
<dbReference type="AlphaFoldDB" id="A0A9N9A3S2"/>
<evidence type="ECO:0000313" key="2">
    <source>
        <dbReference type="Proteomes" id="UP000789375"/>
    </source>
</evidence>
<protein>
    <submittedName>
        <fullName evidence="1">11740_t:CDS:1</fullName>
    </submittedName>
</protein>
<evidence type="ECO:0000313" key="1">
    <source>
        <dbReference type="EMBL" id="CAG8518020.1"/>
    </source>
</evidence>
<name>A0A9N9A3S2_FUNMO</name>
<dbReference type="Proteomes" id="UP000789375">
    <property type="component" value="Unassembled WGS sequence"/>
</dbReference>
<keyword evidence="2" id="KW-1185">Reference proteome</keyword>
<accession>A0A9N9A3S2</accession>
<gene>
    <name evidence="1" type="ORF">FMOSSE_LOCUS4884</name>
</gene>
<reference evidence="1" key="1">
    <citation type="submission" date="2021-06" db="EMBL/GenBank/DDBJ databases">
        <authorList>
            <person name="Kallberg Y."/>
            <person name="Tangrot J."/>
            <person name="Rosling A."/>
        </authorList>
    </citation>
    <scope>NUCLEOTIDE SEQUENCE</scope>
    <source>
        <strain evidence="1">87-6 pot B 2015</strain>
    </source>
</reference>
<comment type="caution">
    <text evidence="1">The sequence shown here is derived from an EMBL/GenBank/DDBJ whole genome shotgun (WGS) entry which is preliminary data.</text>
</comment>
<organism evidence="1 2">
    <name type="scientific">Funneliformis mosseae</name>
    <name type="common">Endomycorrhizal fungus</name>
    <name type="synonym">Glomus mosseae</name>
    <dbReference type="NCBI Taxonomy" id="27381"/>
    <lineage>
        <taxon>Eukaryota</taxon>
        <taxon>Fungi</taxon>
        <taxon>Fungi incertae sedis</taxon>
        <taxon>Mucoromycota</taxon>
        <taxon>Glomeromycotina</taxon>
        <taxon>Glomeromycetes</taxon>
        <taxon>Glomerales</taxon>
        <taxon>Glomeraceae</taxon>
        <taxon>Funneliformis</taxon>
    </lineage>
</organism>
<feature type="non-terminal residue" evidence="1">
    <location>
        <position position="1"/>
    </location>
</feature>